<protein>
    <recommendedName>
        <fullName evidence="3">Radical SAM protein</fullName>
    </recommendedName>
</protein>
<evidence type="ECO:0008006" key="3">
    <source>
        <dbReference type="Google" id="ProtNLM"/>
    </source>
</evidence>
<dbReference type="Gene3D" id="3.20.20.70">
    <property type="entry name" value="Aldolase class I"/>
    <property type="match status" value="1"/>
</dbReference>
<dbReference type="AlphaFoldDB" id="A0A6N6NPH4"/>
<dbReference type="InterPro" id="IPR058240">
    <property type="entry name" value="rSAM_sf"/>
</dbReference>
<keyword evidence="2" id="KW-1185">Reference proteome</keyword>
<evidence type="ECO:0000313" key="1">
    <source>
        <dbReference type="EMBL" id="KAB1642984.1"/>
    </source>
</evidence>
<dbReference type="SUPFAM" id="SSF102114">
    <property type="entry name" value="Radical SAM enzymes"/>
    <property type="match status" value="1"/>
</dbReference>
<sequence length="244" mass="26693">MMDMDALLAFARLFSQEGANLISLMSTAALPFEKLLSFVAAARLVIDDHVILLVNGPDLSLEQAIELREAGADAAYHAVRLGEGYLTDLDPRRRVQTIENIQAAGLALMSGVEPLWRNAPEDELLDAIERQIGLRPVWTGCCSLTIAENCSIHGLKPASRSRARQVGAIIRLAAGSRIPVGGVGGVAWVDAGTDPRMRGRSSHHESLRRDMRETRRDLEKDGWLVAGQDESWAYCLRGVKPSAW</sequence>
<dbReference type="Proteomes" id="UP000468668">
    <property type="component" value="Unassembled WGS sequence"/>
</dbReference>
<comment type="caution">
    <text evidence="1">The sequence shown here is derived from an EMBL/GenBank/DDBJ whole genome shotgun (WGS) entry which is preliminary data.</text>
</comment>
<dbReference type="InterPro" id="IPR013785">
    <property type="entry name" value="Aldolase_TIM"/>
</dbReference>
<dbReference type="EMBL" id="WAJR01000001">
    <property type="protein sequence ID" value="KAB1642984.1"/>
    <property type="molecule type" value="Genomic_DNA"/>
</dbReference>
<dbReference type="OrthoDB" id="5405220at2"/>
<name>A0A6N6NPH4_9ACTN</name>
<dbReference type="CDD" id="cd01335">
    <property type="entry name" value="Radical_SAM"/>
    <property type="match status" value="1"/>
</dbReference>
<reference evidence="1 2" key="1">
    <citation type="submission" date="2019-09" db="EMBL/GenBank/DDBJ databases">
        <title>Whole genome shotgun sequencing (WGS) of Ellagibacter isourolithinifaciens DSM 104140(T) and Adlercreutzia muris DSM 29508(T).</title>
        <authorList>
            <person name="Stoll D.A."/>
            <person name="Danylec N."/>
            <person name="Huch M."/>
        </authorList>
    </citation>
    <scope>NUCLEOTIDE SEQUENCE [LARGE SCALE GENOMIC DNA]</scope>
    <source>
        <strain evidence="1 2">DSM 104140</strain>
    </source>
</reference>
<proteinExistence type="predicted"/>
<gene>
    <name evidence="1" type="ORF">F8C90_00975</name>
</gene>
<accession>A0A6N6NPH4</accession>
<evidence type="ECO:0000313" key="2">
    <source>
        <dbReference type="Proteomes" id="UP000468668"/>
    </source>
</evidence>
<organism evidence="1 2">
    <name type="scientific">Ellagibacter isourolithinifaciens</name>
    <dbReference type="NCBI Taxonomy" id="2137581"/>
    <lineage>
        <taxon>Bacteria</taxon>
        <taxon>Bacillati</taxon>
        <taxon>Actinomycetota</taxon>
        <taxon>Coriobacteriia</taxon>
        <taxon>Eggerthellales</taxon>
        <taxon>Eggerthellaceae</taxon>
        <taxon>Ellagibacter</taxon>
    </lineage>
</organism>